<keyword evidence="3" id="KW-1185">Reference proteome</keyword>
<feature type="signal peptide" evidence="1">
    <location>
        <begin position="1"/>
        <end position="23"/>
    </location>
</feature>
<protein>
    <submittedName>
        <fullName evidence="2">Uncharacterized protein</fullName>
    </submittedName>
</protein>
<dbReference type="EMBL" id="JAAPAO010000181">
    <property type="protein sequence ID" value="KAF4668914.1"/>
    <property type="molecule type" value="Genomic_DNA"/>
</dbReference>
<comment type="caution">
    <text evidence="2">The sequence shown here is derived from an EMBL/GenBank/DDBJ whole genome shotgun (WGS) entry which is preliminary data.</text>
</comment>
<organism evidence="2 3">
    <name type="scientific">Perkinsus chesapeaki</name>
    <name type="common">Clam parasite</name>
    <name type="synonym">Perkinsus andrewsi</name>
    <dbReference type="NCBI Taxonomy" id="330153"/>
    <lineage>
        <taxon>Eukaryota</taxon>
        <taxon>Sar</taxon>
        <taxon>Alveolata</taxon>
        <taxon>Perkinsozoa</taxon>
        <taxon>Perkinsea</taxon>
        <taxon>Perkinsida</taxon>
        <taxon>Perkinsidae</taxon>
        <taxon>Perkinsus</taxon>
    </lineage>
</organism>
<accession>A0A7J6MBL4</accession>
<reference evidence="2 3" key="1">
    <citation type="submission" date="2020-04" db="EMBL/GenBank/DDBJ databases">
        <title>Perkinsus chesapeaki whole genome sequence.</title>
        <authorList>
            <person name="Bogema D.R."/>
        </authorList>
    </citation>
    <scope>NUCLEOTIDE SEQUENCE [LARGE SCALE GENOMIC DNA]</scope>
    <source>
        <strain evidence="2">ATCC PRA-425</strain>
    </source>
</reference>
<evidence type="ECO:0000313" key="2">
    <source>
        <dbReference type="EMBL" id="KAF4668914.1"/>
    </source>
</evidence>
<name>A0A7J6MBL4_PERCH</name>
<evidence type="ECO:0000313" key="3">
    <source>
        <dbReference type="Proteomes" id="UP000591131"/>
    </source>
</evidence>
<dbReference type="Proteomes" id="UP000591131">
    <property type="component" value="Unassembled WGS sequence"/>
</dbReference>
<evidence type="ECO:0000256" key="1">
    <source>
        <dbReference type="SAM" id="SignalP"/>
    </source>
</evidence>
<proteinExistence type="predicted"/>
<sequence>MRKIACALFEVVVIGLLLKPRLAQMQVPLVPLGLYTGWDTTHSVFCAMTVKESSETEIVAEVKLTAGILQATCKDCYFAYGSSGGFSKTNSSKNGDSLIHQVGTFYFFKDDPTECLNKMGGSFDIGCNCRWNVYPMNDKILPEMIIDACDSHWELRQ</sequence>
<dbReference type="AlphaFoldDB" id="A0A7J6MBL4"/>
<keyword evidence="1" id="KW-0732">Signal</keyword>
<feature type="chain" id="PRO_5029806853" evidence="1">
    <location>
        <begin position="24"/>
        <end position="157"/>
    </location>
</feature>
<gene>
    <name evidence="2" type="ORF">FOL47_002821</name>
</gene>